<dbReference type="Pfam" id="PF12146">
    <property type="entry name" value="Hydrolase_4"/>
    <property type="match status" value="1"/>
</dbReference>
<dbReference type="Gene3D" id="3.40.50.1820">
    <property type="entry name" value="alpha/beta hydrolase"/>
    <property type="match status" value="1"/>
</dbReference>
<dbReference type="Proteomes" id="UP000291124">
    <property type="component" value="Chromosome"/>
</dbReference>
<dbReference type="GO" id="GO:0016787">
    <property type="term" value="F:hydrolase activity"/>
    <property type="evidence" value="ECO:0007669"/>
    <property type="project" value="UniProtKB-KW"/>
</dbReference>
<dbReference type="KEGG" id="fnk:E1750_06580"/>
<name>A0A4P6YCD8_9FLAO</name>
<dbReference type="InterPro" id="IPR051044">
    <property type="entry name" value="MAG_DAG_Lipase"/>
</dbReference>
<dbReference type="SUPFAM" id="SSF53474">
    <property type="entry name" value="alpha/beta-Hydrolases"/>
    <property type="match status" value="1"/>
</dbReference>
<evidence type="ECO:0000313" key="2">
    <source>
        <dbReference type="EMBL" id="QBN18484.1"/>
    </source>
</evidence>
<keyword evidence="3" id="KW-1185">Reference proteome</keyword>
<dbReference type="PANTHER" id="PTHR11614">
    <property type="entry name" value="PHOSPHOLIPASE-RELATED"/>
    <property type="match status" value="1"/>
</dbReference>
<dbReference type="InterPro" id="IPR029058">
    <property type="entry name" value="AB_hydrolase_fold"/>
</dbReference>
<dbReference type="EMBL" id="CP037933">
    <property type="protein sequence ID" value="QBN18484.1"/>
    <property type="molecule type" value="Genomic_DNA"/>
</dbReference>
<dbReference type="OrthoDB" id="9801217at2"/>
<dbReference type="InterPro" id="IPR022742">
    <property type="entry name" value="Hydrolase_4"/>
</dbReference>
<keyword evidence="2" id="KW-0378">Hydrolase</keyword>
<reference evidence="3" key="1">
    <citation type="submission" date="2019-03" db="EMBL/GenBank/DDBJ databases">
        <title>Flavobacterium sp.</title>
        <authorList>
            <person name="Kim H."/>
        </authorList>
    </citation>
    <scope>NUCLEOTIDE SEQUENCE [LARGE SCALE GENOMIC DNA]</scope>
    <source>
        <strain evidence="3">GS13</strain>
    </source>
</reference>
<protein>
    <submittedName>
        <fullName evidence="2">Alpha/beta hydrolase</fullName>
    </submittedName>
</protein>
<dbReference type="AlphaFoldDB" id="A0A4P6YCD8"/>
<dbReference type="RefSeq" id="WP_133276008.1">
    <property type="nucleotide sequence ID" value="NZ_CP037933.1"/>
</dbReference>
<evidence type="ECO:0000259" key="1">
    <source>
        <dbReference type="Pfam" id="PF12146"/>
    </source>
</evidence>
<sequence>MDLEDKFNYHTINLKNDYEGKVIATLISSKSNTDNRSPVLYIHGFIDYFFHPHLAEEFHKNGYDFYALELRKYGHSLQGHQHPNYCKSIEEYFEEISIAIQSIYDKSQKKMVLMGHSTGGLITSLYMNLGNKRDLVCGLVLNSPFLELNMPPLARILAPAFAKIISFIAPFSKLNKAISPVYGQSVHKNYFGEWDFNLKWKPINGFPAYFAWFVAVVNAQNLLKQKSSISVPILVLFSSNSLLLKKYTPEAQTADIVLNVKQIKKIGRNLGSNVTLQEINNGMHDLFLSKKEVRNLAFTALFDWISAQEKKFKH</sequence>
<organism evidence="2 3">
    <name type="scientific">Flavobacterium nackdongense</name>
    <dbReference type="NCBI Taxonomy" id="2547394"/>
    <lineage>
        <taxon>Bacteria</taxon>
        <taxon>Pseudomonadati</taxon>
        <taxon>Bacteroidota</taxon>
        <taxon>Flavobacteriia</taxon>
        <taxon>Flavobacteriales</taxon>
        <taxon>Flavobacteriaceae</taxon>
        <taxon>Flavobacterium</taxon>
    </lineage>
</organism>
<proteinExistence type="predicted"/>
<feature type="domain" description="Serine aminopeptidase S33" evidence="1">
    <location>
        <begin position="35"/>
        <end position="288"/>
    </location>
</feature>
<gene>
    <name evidence="2" type="ORF">E1750_06580</name>
</gene>
<accession>A0A4P6YCD8</accession>
<evidence type="ECO:0000313" key="3">
    <source>
        <dbReference type="Proteomes" id="UP000291124"/>
    </source>
</evidence>